<sequence length="413" mass="47765">PGPNPFLTQHPRMTHFPINHSGANQYTAQYPGNSPYATLHPGQWQFGETLQHGGAESRFLRNPPFTGRNPQFFGNKQLPSQTIQFGIPWQFQNPCPQTRFSNEIQKTNGKTWQSPIGNNDTTTTGQLHNFQFIGSMSSSAPPEEAFNGNKPQTNPLVDNSPFRNQTTEAGQYTKLQERQLERDGITNLMRIQHLISTYNTVRNLVVLCRDFKTPVFGDFPDGNDVEKKIVKTLLQFLKEEIRKLRFVGLEEGEKLMFDKCVEDPILRASFSVLKMTITRLEIKINDLQDERKKNEKLEKATKTFAEELRVKEAKARTLKAELGAEKSRWHKLSERLKEERKNSETTRLEFAQEMEALNQIKIHKLHEDLRTLQEKISNETKLCNKTKEEIQIVKEENDSLRLRISELEPKFKN</sequence>
<evidence type="ECO:0000313" key="3">
    <source>
        <dbReference type="EMBL" id="CAH3179062.1"/>
    </source>
</evidence>
<feature type="coiled-coil region" evidence="1">
    <location>
        <begin position="270"/>
        <end position="307"/>
    </location>
</feature>
<organism evidence="3 4">
    <name type="scientific">Porites lobata</name>
    <dbReference type="NCBI Taxonomy" id="104759"/>
    <lineage>
        <taxon>Eukaryota</taxon>
        <taxon>Metazoa</taxon>
        <taxon>Cnidaria</taxon>
        <taxon>Anthozoa</taxon>
        <taxon>Hexacorallia</taxon>
        <taxon>Scleractinia</taxon>
        <taxon>Fungiina</taxon>
        <taxon>Poritidae</taxon>
        <taxon>Porites</taxon>
    </lineage>
</organism>
<feature type="compositionally biased region" description="Polar residues" evidence="2">
    <location>
        <begin position="149"/>
        <end position="163"/>
    </location>
</feature>
<dbReference type="Proteomes" id="UP001159405">
    <property type="component" value="Unassembled WGS sequence"/>
</dbReference>
<proteinExistence type="predicted"/>
<evidence type="ECO:0000256" key="1">
    <source>
        <dbReference type="SAM" id="Coils"/>
    </source>
</evidence>
<keyword evidence="4" id="KW-1185">Reference proteome</keyword>
<feature type="non-terminal residue" evidence="3">
    <location>
        <position position="1"/>
    </location>
</feature>
<feature type="coiled-coil region" evidence="1">
    <location>
        <begin position="362"/>
        <end position="403"/>
    </location>
</feature>
<reference evidence="3 4" key="1">
    <citation type="submission" date="2022-05" db="EMBL/GenBank/DDBJ databases">
        <authorList>
            <consortium name="Genoscope - CEA"/>
            <person name="William W."/>
        </authorList>
    </citation>
    <scope>NUCLEOTIDE SEQUENCE [LARGE SCALE GENOMIC DNA]</scope>
</reference>
<keyword evidence="1" id="KW-0175">Coiled coil</keyword>
<accession>A0ABN8RNZ1</accession>
<gene>
    <name evidence="3" type="ORF">PLOB_00021272</name>
</gene>
<evidence type="ECO:0000256" key="2">
    <source>
        <dbReference type="SAM" id="MobiDB-lite"/>
    </source>
</evidence>
<name>A0ABN8RNZ1_9CNID</name>
<protein>
    <submittedName>
        <fullName evidence="3">Uncharacterized protein</fullName>
    </submittedName>
</protein>
<comment type="caution">
    <text evidence="3">The sequence shown here is derived from an EMBL/GenBank/DDBJ whole genome shotgun (WGS) entry which is preliminary data.</text>
</comment>
<evidence type="ECO:0000313" key="4">
    <source>
        <dbReference type="Proteomes" id="UP001159405"/>
    </source>
</evidence>
<feature type="region of interest" description="Disordered" evidence="2">
    <location>
        <begin position="139"/>
        <end position="163"/>
    </location>
</feature>
<dbReference type="EMBL" id="CALNXK010000249">
    <property type="protein sequence ID" value="CAH3179062.1"/>
    <property type="molecule type" value="Genomic_DNA"/>
</dbReference>